<dbReference type="Proteomes" id="UP000036367">
    <property type="component" value="Unassembled WGS sequence"/>
</dbReference>
<dbReference type="EMBL" id="LECT01000021">
    <property type="protein sequence ID" value="KLU05239.1"/>
    <property type="molecule type" value="Genomic_DNA"/>
</dbReference>
<keyword evidence="3" id="KW-1185">Reference proteome</keyword>
<evidence type="ECO:0000256" key="1">
    <source>
        <dbReference type="SAM" id="MobiDB-lite"/>
    </source>
</evidence>
<feature type="compositionally biased region" description="Polar residues" evidence="1">
    <location>
        <begin position="1"/>
        <end position="22"/>
    </location>
</feature>
<dbReference type="STRING" id="595434.RISK_002730"/>
<gene>
    <name evidence="2" type="ORF">RISK_002730</name>
</gene>
<organism evidence="2 3">
    <name type="scientific">Rhodopirellula islandica</name>
    <dbReference type="NCBI Taxonomy" id="595434"/>
    <lineage>
        <taxon>Bacteria</taxon>
        <taxon>Pseudomonadati</taxon>
        <taxon>Planctomycetota</taxon>
        <taxon>Planctomycetia</taxon>
        <taxon>Pirellulales</taxon>
        <taxon>Pirellulaceae</taxon>
        <taxon>Rhodopirellula</taxon>
    </lineage>
</organism>
<reference evidence="2" key="1">
    <citation type="submission" date="2015-05" db="EMBL/GenBank/DDBJ databases">
        <title>Permanent draft genome of Rhodopirellula islandicus K833.</title>
        <authorList>
            <person name="Kizina J."/>
            <person name="Richter M."/>
            <person name="Glockner F.O."/>
            <person name="Harder J."/>
        </authorList>
    </citation>
    <scope>NUCLEOTIDE SEQUENCE [LARGE SCALE GENOMIC DNA]</scope>
    <source>
        <strain evidence="2">K833</strain>
    </source>
</reference>
<name>A0A0J1EI84_RHOIS</name>
<dbReference type="PATRIC" id="fig|595434.4.peg.2601"/>
<evidence type="ECO:0000313" key="3">
    <source>
        <dbReference type="Proteomes" id="UP000036367"/>
    </source>
</evidence>
<accession>A0A0J1EI84</accession>
<sequence>MTPTTLDPASINRQRQSRQVGTTEPKRMRSSCYRHPLGENDQEWGRPEVLPPT</sequence>
<dbReference type="AlphaFoldDB" id="A0A0J1EI84"/>
<comment type="caution">
    <text evidence="2">The sequence shown here is derived from an EMBL/GenBank/DDBJ whole genome shotgun (WGS) entry which is preliminary data.</text>
</comment>
<proteinExistence type="predicted"/>
<evidence type="ECO:0000313" key="2">
    <source>
        <dbReference type="EMBL" id="KLU05239.1"/>
    </source>
</evidence>
<feature type="region of interest" description="Disordered" evidence="1">
    <location>
        <begin position="1"/>
        <end position="53"/>
    </location>
</feature>
<protein>
    <submittedName>
        <fullName evidence="2">Uncharacterized protein</fullName>
    </submittedName>
</protein>